<dbReference type="InterPro" id="IPR015191">
    <property type="entry name" value="SelB_WHD4"/>
</dbReference>
<feature type="domain" description="Tr-type G" evidence="10">
    <location>
        <begin position="1"/>
        <end position="170"/>
    </location>
</feature>
<evidence type="ECO:0000256" key="1">
    <source>
        <dbReference type="ARBA" id="ARBA00004496"/>
    </source>
</evidence>
<keyword evidence="12" id="KW-1185">Reference proteome</keyword>
<dbReference type="Pfam" id="PF09107">
    <property type="entry name" value="WHD_3rd_SelB"/>
    <property type="match status" value="1"/>
</dbReference>
<dbReference type="SUPFAM" id="SSF50465">
    <property type="entry name" value="EF-Tu/eEF-1alpha/eIF2-gamma C-terminal domain"/>
    <property type="match status" value="1"/>
</dbReference>
<evidence type="ECO:0000256" key="8">
    <source>
        <dbReference type="ARBA" id="ARBA00031615"/>
    </source>
</evidence>
<dbReference type="InterPro" id="IPR009001">
    <property type="entry name" value="Transl_elong_EF1A/Init_IF2_C"/>
</dbReference>
<dbReference type="GO" id="GO:0005525">
    <property type="term" value="F:GTP binding"/>
    <property type="evidence" value="ECO:0007669"/>
    <property type="project" value="UniProtKB-KW"/>
</dbReference>
<dbReference type="Pfam" id="PF21214">
    <property type="entry name" value="WHD_2nd_SelB_bact"/>
    <property type="match status" value="1"/>
</dbReference>
<dbReference type="InterPro" id="IPR048931">
    <property type="entry name" value="WHD_2nd_SelB_bact"/>
</dbReference>
<evidence type="ECO:0000313" key="12">
    <source>
        <dbReference type="Proteomes" id="UP000242763"/>
    </source>
</evidence>
<accession>A0A1I3ID33</accession>
<evidence type="ECO:0000256" key="2">
    <source>
        <dbReference type="ARBA" id="ARBA00015953"/>
    </source>
</evidence>
<dbReference type="InterPro" id="IPR050055">
    <property type="entry name" value="EF-Tu_GTPase"/>
</dbReference>
<dbReference type="InterPro" id="IPR004161">
    <property type="entry name" value="EFTu-like_2"/>
</dbReference>
<dbReference type="GO" id="GO:0003723">
    <property type="term" value="F:RNA binding"/>
    <property type="evidence" value="ECO:0007669"/>
    <property type="project" value="InterPro"/>
</dbReference>
<dbReference type="SUPFAM" id="SSF50447">
    <property type="entry name" value="Translation proteins"/>
    <property type="match status" value="1"/>
</dbReference>
<evidence type="ECO:0000256" key="5">
    <source>
        <dbReference type="ARBA" id="ARBA00022917"/>
    </source>
</evidence>
<dbReference type="InterPro" id="IPR036390">
    <property type="entry name" value="WH_DNA-bd_sf"/>
</dbReference>
<name>A0A1I3ID33_9HYPH</name>
<dbReference type="PROSITE" id="PS51722">
    <property type="entry name" value="G_TR_2"/>
    <property type="match status" value="1"/>
</dbReference>
<dbReference type="NCBIfam" id="TIGR00475">
    <property type="entry name" value="selB"/>
    <property type="match status" value="1"/>
</dbReference>
<dbReference type="InterPro" id="IPR004535">
    <property type="entry name" value="Transl_elong_SelB"/>
</dbReference>
<dbReference type="Gene3D" id="3.40.50.300">
    <property type="entry name" value="P-loop containing nucleotide triphosphate hydrolases"/>
    <property type="match status" value="1"/>
</dbReference>
<dbReference type="CDD" id="cd04171">
    <property type="entry name" value="SelB"/>
    <property type="match status" value="1"/>
</dbReference>
<dbReference type="Proteomes" id="UP000242763">
    <property type="component" value="Unassembled WGS sequence"/>
</dbReference>
<evidence type="ECO:0000256" key="9">
    <source>
        <dbReference type="SAM" id="MobiDB-lite"/>
    </source>
</evidence>
<evidence type="ECO:0000256" key="6">
    <source>
        <dbReference type="ARBA" id="ARBA00023134"/>
    </source>
</evidence>
<dbReference type="Pfam" id="PF03144">
    <property type="entry name" value="GTP_EFTU_D2"/>
    <property type="match status" value="1"/>
</dbReference>
<evidence type="ECO:0000256" key="4">
    <source>
        <dbReference type="ARBA" id="ARBA00022741"/>
    </source>
</evidence>
<dbReference type="Pfam" id="PF09106">
    <property type="entry name" value="WHD_2nd_SelB"/>
    <property type="match status" value="1"/>
</dbReference>
<dbReference type="InterPro" id="IPR036388">
    <property type="entry name" value="WH-like_DNA-bd_sf"/>
</dbReference>
<keyword evidence="11" id="KW-0251">Elongation factor</keyword>
<keyword evidence="3" id="KW-0963">Cytoplasm</keyword>
<dbReference type="PRINTS" id="PR00315">
    <property type="entry name" value="ELONGATNFCT"/>
</dbReference>
<dbReference type="GO" id="GO:0001514">
    <property type="term" value="P:selenocysteine incorporation"/>
    <property type="evidence" value="ECO:0007669"/>
    <property type="project" value="InterPro"/>
</dbReference>
<gene>
    <name evidence="11" type="ORF">SAMN03080618_00515</name>
</gene>
<comment type="function">
    <text evidence="7">Translation factor necessary for the incorporation of selenocysteine into proteins. It probably replaces EF-Tu for the insertion of selenocysteine directed by the UGA codon. SelB binds GTP and GDP.</text>
</comment>
<dbReference type="PANTHER" id="PTHR43721">
    <property type="entry name" value="ELONGATION FACTOR TU-RELATED"/>
    <property type="match status" value="1"/>
</dbReference>
<dbReference type="GO" id="GO:0004020">
    <property type="term" value="F:adenylylsulfate kinase activity"/>
    <property type="evidence" value="ECO:0007669"/>
    <property type="project" value="UniProtKB-EC"/>
</dbReference>
<dbReference type="InterPro" id="IPR027417">
    <property type="entry name" value="P-loop_NTPase"/>
</dbReference>
<dbReference type="Gene3D" id="1.10.10.10">
    <property type="entry name" value="Winged helix-like DNA-binding domain superfamily/Winged helix DNA-binding domain"/>
    <property type="match status" value="3"/>
</dbReference>
<evidence type="ECO:0000256" key="7">
    <source>
        <dbReference type="ARBA" id="ARBA00025526"/>
    </source>
</evidence>
<dbReference type="RefSeq" id="WP_091518214.1">
    <property type="nucleotide sequence ID" value="NZ_FORF01000002.1"/>
</dbReference>
<dbReference type="EMBL" id="FORF01000002">
    <property type="protein sequence ID" value="SFI45673.1"/>
    <property type="molecule type" value="Genomic_DNA"/>
</dbReference>
<dbReference type="PANTHER" id="PTHR43721:SF22">
    <property type="entry name" value="ELONGATION FACTOR TU, MITOCHONDRIAL"/>
    <property type="match status" value="1"/>
</dbReference>
<dbReference type="InterPro" id="IPR009000">
    <property type="entry name" value="Transl_B-barrel_sf"/>
</dbReference>
<dbReference type="Pfam" id="PF25461">
    <property type="entry name" value="Beta-barrel_SelB"/>
    <property type="match status" value="1"/>
</dbReference>
<dbReference type="SUPFAM" id="SSF52540">
    <property type="entry name" value="P-loop containing nucleoside triphosphate hydrolases"/>
    <property type="match status" value="1"/>
</dbReference>
<dbReference type="AlphaFoldDB" id="A0A1I3ID33"/>
<dbReference type="OrthoDB" id="9803139at2"/>
<dbReference type="CDD" id="cd15491">
    <property type="entry name" value="selB_III"/>
    <property type="match status" value="1"/>
</dbReference>
<comment type="subcellular location">
    <subcellularLocation>
        <location evidence="1">Cytoplasm</location>
    </subcellularLocation>
</comment>
<feature type="region of interest" description="Disordered" evidence="9">
    <location>
        <begin position="643"/>
        <end position="669"/>
    </location>
</feature>
<dbReference type="GO" id="GO:0003746">
    <property type="term" value="F:translation elongation factor activity"/>
    <property type="evidence" value="ECO:0007669"/>
    <property type="project" value="UniProtKB-KW"/>
</dbReference>
<keyword evidence="5" id="KW-0648">Protein biosynthesis</keyword>
<sequence length="669" mass="72962">MIVGTAGHIDHGKSSLVRALTGVETDRLKEEKARGISIDLGFAYRTFPNGERIGFIDVPGHERFIHTMLAGAGGIDFALLVVAADDGVMPQTREHLAILDLLAVRRGVVVITKADLATDERLLAVEIEIEALLSGSALAGSPVIPVSSATGLGVDTLEALLSQAAREIGKRSAKGRFRLAVDRAFALQGAGTVVTGTVLGGEVRIGDTVRVSPSGLVARVRSIHAQNEKAQIGKAGDRCALNLTGERIGRDAISRGDMIVDEHLHAPTARIDAQLSVLPSEPRPLGQWFPVHLHHGAAEVAARIVLLDDVQIAPGTSSVVQLVVDRPIAAMSGDRFVIRDTSAQRTIGGGRLLDLRAPARKRRSPERRALLQALALDTPRAMLAALLETPPYYVNLEQLARDLGLGSEETSTLYDDVIRIPPDSGDNVMAPSRWLRLRQGLLADLESYHAENPDQPGIGLERLRLMGEIRPPAPLFRLILQGLQRQGVLSLDGAWVKLASHVVRFSPKDEVLWGQVEPHLLGEERFRPPRTRDFANMLEVDEPRMRSLLKRASRMGLVHEVAHDSFFARVVVATIIEILQDVAGTKAKGEFTAADLRDRLDNGRKVAIEILEFLDRHGVTLRRGDLRRLNPHRLDLFGNAAGDEREASQTDFQEVNAERRDPVQARPVS</sequence>
<dbReference type="InterPro" id="IPR000795">
    <property type="entry name" value="T_Tr_GTP-bd_dom"/>
</dbReference>
<dbReference type="Gene3D" id="2.40.30.10">
    <property type="entry name" value="Translation factors"/>
    <property type="match status" value="1"/>
</dbReference>
<evidence type="ECO:0000256" key="3">
    <source>
        <dbReference type="ARBA" id="ARBA00022490"/>
    </source>
</evidence>
<keyword evidence="6" id="KW-0342">GTP-binding</keyword>
<dbReference type="InterPro" id="IPR015190">
    <property type="entry name" value="Elong_fac_SelB-wing-hlx_typ-2"/>
</dbReference>
<dbReference type="GO" id="GO:0003924">
    <property type="term" value="F:GTPase activity"/>
    <property type="evidence" value="ECO:0007669"/>
    <property type="project" value="InterPro"/>
</dbReference>
<dbReference type="SUPFAM" id="SSF46785">
    <property type="entry name" value="Winged helix' DNA-binding domain"/>
    <property type="match status" value="3"/>
</dbReference>
<dbReference type="InterPro" id="IPR057335">
    <property type="entry name" value="Beta-barrel_SelB"/>
</dbReference>
<dbReference type="STRING" id="1121003.SAMN03080618_00515"/>
<dbReference type="GO" id="GO:0005737">
    <property type="term" value="C:cytoplasm"/>
    <property type="evidence" value="ECO:0007669"/>
    <property type="project" value="UniProtKB-SubCell"/>
</dbReference>
<keyword evidence="4" id="KW-0547">Nucleotide-binding</keyword>
<evidence type="ECO:0000313" key="11">
    <source>
        <dbReference type="EMBL" id="SFI45673.1"/>
    </source>
</evidence>
<dbReference type="CDD" id="cd03696">
    <property type="entry name" value="SelB_II"/>
    <property type="match status" value="1"/>
</dbReference>
<proteinExistence type="predicted"/>
<protein>
    <recommendedName>
        <fullName evidence="2">Selenocysteine-specific elongation factor</fullName>
    </recommendedName>
    <alternativeName>
        <fullName evidence="8">SelB translation factor</fullName>
    </alternativeName>
</protein>
<evidence type="ECO:0000259" key="10">
    <source>
        <dbReference type="PROSITE" id="PS51722"/>
    </source>
</evidence>
<reference evidence="12" key="1">
    <citation type="submission" date="2016-10" db="EMBL/GenBank/DDBJ databases">
        <authorList>
            <person name="Varghese N."/>
            <person name="Submissions S."/>
        </authorList>
    </citation>
    <scope>NUCLEOTIDE SEQUENCE [LARGE SCALE GENOMIC DNA]</scope>
    <source>
        <strain evidence="12">DSM 21857</strain>
    </source>
</reference>
<organism evidence="11 12">
    <name type="scientific">Aquamicrobium aerolatum DSM 21857</name>
    <dbReference type="NCBI Taxonomy" id="1121003"/>
    <lineage>
        <taxon>Bacteria</taxon>
        <taxon>Pseudomonadati</taxon>
        <taxon>Pseudomonadota</taxon>
        <taxon>Alphaproteobacteria</taxon>
        <taxon>Hyphomicrobiales</taxon>
        <taxon>Phyllobacteriaceae</taxon>
        <taxon>Aerobium</taxon>
    </lineage>
</organism>
<dbReference type="Pfam" id="PF00009">
    <property type="entry name" value="GTP_EFTU"/>
    <property type="match status" value="1"/>
</dbReference>